<evidence type="ECO:0000256" key="1">
    <source>
        <dbReference type="ARBA" id="ARBA00022801"/>
    </source>
</evidence>
<dbReference type="PANTHER" id="PTHR43798:SF31">
    <property type="entry name" value="AB HYDROLASE SUPERFAMILY PROTEIN YCLE"/>
    <property type="match status" value="1"/>
</dbReference>
<dbReference type="InterPro" id="IPR029058">
    <property type="entry name" value="AB_hydrolase_fold"/>
</dbReference>
<accession>A0A2P8HU68</accession>
<dbReference type="Proteomes" id="UP000240971">
    <property type="component" value="Unassembled WGS sequence"/>
</dbReference>
<keyword evidence="2" id="KW-0732">Signal</keyword>
<dbReference type="Pfam" id="PF00561">
    <property type="entry name" value="Abhydrolase_1"/>
    <property type="match status" value="1"/>
</dbReference>
<dbReference type="PRINTS" id="PR00111">
    <property type="entry name" value="ABHYDROLASE"/>
</dbReference>
<dbReference type="InterPro" id="IPR000073">
    <property type="entry name" value="AB_hydrolase_1"/>
</dbReference>
<keyword evidence="5" id="KW-1185">Reference proteome</keyword>
<dbReference type="GO" id="GO:0016020">
    <property type="term" value="C:membrane"/>
    <property type="evidence" value="ECO:0007669"/>
    <property type="project" value="TreeGrafter"/>
</dbReference>
<feature type="signal peptide" evidence="2">
    <location>
        <begin position="1"/>
        <end position="25"/>
    </location>
</feature>
<sequence>MIFKKGLRKFVLGSCLLTSVNLLYAQNVSKKKITHMETSVSNNLSKENMQFFITGDGCRIAYQIDGDNDKPVLVLSNSIATNFHMWDAQITTLGKHFRIIRFDTRGSGASDHPLGDYSIDRMGLDVIELLDYLNIAKVHFCGLSMGGFIGQWLGIHTPERIDKLILVNTSSHLGPLSQFNNNIKSLRENPDMNGFADMFIKNWFPKKMIEEKDSIVSVFRDMVLNTNPQGLAGSFAAVRDADMRKTISLIPNNTLIIAGKHDLVTKPEDSQRMAATIPDSKLIILPSVHMSNVEYQNDFEKSLLAFLLVR</sequence>
<dbReference type="InterPro" id="IPR050266">
    <property type="entry name" value="AB_hydrolase_sf"/>
</dbReference>
<dbReference type="EMBL" id="PYAW01000001">
    <property type="protein sequence ID" value="PSL49758.1"/>
    <property type="molecule type" value="Genomic_DNA"/>
</dbReference>
<dbReference type="GO" id="GO:0016787">
    <property type="term" value="F:hydrolase activity"/>
    <property type="evidence" value="ECO:0007669"/>
    <property type="project" value="UniProtKB-KW"/>
</dbReference>
<evidence type="ECO:0000256" key="2">
    <source>
        <dbReference type="SAM" id="SignalP"/>
    </source>
</evidence>
<reference evidence="4 5" key="1">
    <citation type="submission" date="2018-03" db="EMBL/GenBank/DDBJ databases">
        <title>Genomic Encyclopedia of Archaeal and Bacterial Type Strains, Phase II (KMG-II): from individual species to whole genera.</title>
        <authorList>
            <person name="Goeker M."/>
        </authorList>
    </citation>
    <scope>NUCLEOTIDE SEQUENCE [LARGE SCALE GENOMIC DNA]</scope>
    <source>
        <strain evidence="4 5">DSM 24859</strain>
    </source>
</reference>
<feature type="domain" description="AB hydrolase-1" evidence="3">
    <location>
        <begin position="71"/>
        <end position="292"/>
    </location>
</feature>
<feature type="chain" id="PRO_5015183426" evidence="2">
    <location>
        <begin position="26"/>
        <end position="310"/>
    </location>
</feature>
<proteinExistence type="predicted"/>
<gene>
    <name evidence="4" type="ORF">CLV51_1011093</name>
</gene>
<organism evidence="4 5">
    <name type="scientific">Chitinophaga niastensis</name>
    <dbReference type="NCBI Taxonomy" id="536980"/>
    <lineage>
        <taxon>Bacteria</taxon>
        <taxon>Pseudomonadati</taxon>
        <taxon>Bacteroidota</taxon>
        <taxon>Chitinophagia</taxon>
        <taxon>Chitinophagales</taxon>
        <taxon>Chitinophagaceae</taxon>
        <taxon>Chitinophaga</taxon>
    </lineage>
</organism>
<evidence type="ECO:0000259" key="3">
    <source>
        <dbReference type="Pfam" id="PF00561"/>
    </source>
</evidence>
<dbReference type="PANTHER" id="PTHR43798">
    <property type="entry name" value="MONOACYLGLYCEROL LIPASE"/>
    <property type="match status" value="1"/>
</dbReference>
<protein>
    <submittedName>
        <fullName evidence="4">3-oxoadipate enol-lactonase</fullName>
    </submittedName>
</protein>
<name>A0A2P8HU68_CHINA</name>
<comment type="caution">
    <text evidence="4">The sequence shown here is derived from an EMBL/GenBank/DDBJ whole genome shotgun (WGS) entry which is preliminary data.</text>
</comment>
<dbReference type="SUPFAM" id="SSF53474">
    <property type="entry name" value="alpha/beta-Hydrolases"/>
    <property type="match status" value="1"/>
</dbReference>
<evidence type="ECO:0000313" key="5">
    <source>
        <dbReference type="Proteomes" id="UP000240971"/>
    </source>
</evidence>
<dbReference type="AlphaFoldDB" id="A0A2P8HU68"/>
<evidence type="ECO:0000313" key="4">
    <source>
        <dbReference type="EMBL" id="PSL49758.1"/>
    </source>
</evidence>
<keyword evidence="1" id="KW-0378">Hydrolase</keyword>
<dbReference type="Gene3D" id="3.40.50.1820">
    <property type="entry name" value="alpha/beta hydrolase"/>
    <property type="match status" value="1"/>
</dbReference>